<dbReference type="RefSeq" id="WP_155116268.1">
    <property type="nucleotide sequence ID" value="NZ_CP019651.1"/>
</dbReference>
<protein>
    <submittedName>
        <fullName evidence="1">Uncharacterized protein</fullName>
    </submittedName>
</protein>
<dbReference type="AlphaFoldDB" id="A0A2L1TVJ5"/>
<dbReference type="Proteomes" id="UP000239833">
    <property type="component" value="Chromosome"/>
</dbReference>
<dbReference type="EMBL" id="CP019717">
    <property type="protein sequence ID" value="QHZ49626.1"/>
    <property type="molecule type" value="Genomic_DNA"/>
</dbReference>
<sequence>MKLKKSKKPHFFKGGQLFHERFNELNLLDEYPIELREKIITPHKVATEKKKKEKPISG</sequence>
<evidence type="ECO:0000313" key="2">
    <source>
        <dbReference type="EMBL" id="QHZ49626.1"/>
    </source>
</evidence>
<evidence type="ECO:0000313" key="4">
    <source>
        <dbReference type="Proteomes" id="UP000464330"/>
    </source>
</evidence>
<dbReference type="EMBL" id="CP019655">
    <property type="protein sequence ID" value="AVF24693.1"/>
    <property type="molecule type" value="Genomic_DNA"/>
</dbReference>
<accession>A0A8B6WVV4</accession>
<name>A0A2L1TVJ5_9BACL</name>
<accession>A0A6C0QN03</accession>
<accession>A0A2L1TVJ5</accession>
<evidence type="ECO:0000313" key="1">
    <source>
        <dbReference type="EMBL" id="AVF24693.1"/>
    </source>
</evidence>
<evidence type="ECO:0000313" key="3">
    <source>
        <dbReference type="Proteomes" id="UP000239833"/>
    </source>
</evidence>
<dbReference type="Proteomes" id="UP000464330">
    <property type="component" value="Chromosome"/>
</dbReference>
<dbReference type="GeneID" id="64221192"/>
<organism evidence="1 3">
    <name type="scientific">Paenibacillus larvae subsp. larvae</name>
    <dbReference type="NCBI Taxonomy" id="147375"/>
    <lineage>
        <taxon>Bacteria</taxon>
        <taxon>Bacillati</taxon>
        <taxon>Bacillota</taxon>
        <taxon>Bacilli</taxon>
        <taxon>Bacillales</taxon>
        <taxon>Paenibacillaceae</taxon>
        <taxon>Paenibacillus</taxon>
    </lineage>
</organism>
<gene>
    <name evidence="1" type="ORF">ERICIII_00459</name>
    <name evidence="2" type="ORF">ERICV_00427</name>
</gene>
<reference evidence="3" key="1">
    <citation type="submission" date="2017-02" db="EMBL/GenBank/DDBJ databases">
        <title>Delineation of Paenibacillus larvae strains originating from foulbrood outbreaks.</title>
        <authorList>
            <person name="Beims H."/>
            <person name="Bunk B."/>
            <person name="Sproeer C."/>
            <person name="Mohr K.I."/>
            <person name="Pradella S."/>
            <person name="Guenther G."/>
            <person name="Rohde M."/>
            <person name="von der Ohe W."/>
            <person name="Steinert M."/>
        </authorList>
    </citation>
    <scope>NUCLEOTIDE SEQUENCE [LARGE SCALE GENOMIC DNA]</scope>
    <source>
        <strain evidence="3">Eric_III</strain>
    </source>
</reference>
<reference evidence="1 4" key="2">
    <citation type="journal article" date="2020" name="Int. J. Med. Microbiol.">
        <title>Discovery of Paenibacillus larvae ERIC V: Phenotypic and genomic comparison to genotypes ERIC I-IV reveal different inventories of virulence factors which correlate with epidemiological prevalences of American Foulbrood.</title>
        <authorList>
            <person name="Beims H."/>
            <person name="Bunk B."/>
            <person name="Erler S."/>
            <person name="Mohr K.I."/>
            <person name="Sproer C."/>
            <person name="Pradella S."/>
            <person name="Gunther G."/>
            <person name="Rohde M."/>
            <person name="von der Ohe W."/>
            <person name="Steinert M."/>
        </authorList>
    </citation>
    <scope>NUCLEOTIDE SEQUENCE</scope>
    <source>
        <strain evidence="1">Eric_III</strain>
        <strain evidence="2">Eric_V</strain>
    </source>
</reference>
<proteinExistence type="predicted"/>